<proteinExistence type="predicted"/>
<feature type="domain" description="RGS" evidence="2">
    <location>
        <begin position="331"/>
        <end position="453"/>
    </location>
</feature>
<keyword evidence="3" id="KW-0496">Mitochondrion</keyword>
<feature type="transmembrane region" description="Helical" evidence="1">
    <location>
        <begin position="25"/>
        <end position="48"/>
    </location>
</feature>
<dbReference type="SMART" id="SM00315">
    <property type="entry name" value="RGS"/>
    <property type="match status" value="1"/>
</dbReference>
<sequence>MVPDGLGVTESVLVVMVDDGAGAGMLLWVPVTVCHVMAYTTGLVLFWRRRHLQPIRNIRPWLLFTCNCCLCLHSLSMCAVASLAGRQRMMALAPTLIMFAFQNAVFDSFTMFAASLYFAYQRTHAQVCLADDISTTVHDSEKFHRRLARIRRLSWLLSPLGIGSLMAMSCLVMLCCAIVYVFAACPDLLTTPFLDAYLSMTGFTRLSLVYFGKFMVQSVSMAVLSVRLRLIVDKFGVKSILVAIAIPSSLGMLAYIAFLNRLLNTFQPHMLLSMLFVVVAVDYVLFRCLAVPIYQTYLPHSNEVLLPANQVSLAGTLERFLQSSDRRYSAFRKQLEDEICVENLLFWRDAEAYRQRYPSPDSPDKAFLIWKTYICRGSPLEINISASIRQAFDVVGTLAKAAIRNQSRRAVAPISAVHAWPAHLLRGDVFRPACTQVLMLMCDNSLGRFQRDNPDIWDEFMNESNECRFSHIDLFGASKHTSKKPSSQTIN</sequence>
<evidence type="ECO:0000313" key="3">
    <source>
        <dbReference type="EMBL" id="SPQ97079.1"/>
    </source>
</evidence>
<organism evidence="3 4">
    <name type="scientific">Plasmodiophora brassicae</name>
    <name type="common">Clubroot disease agent</name>
    <dbReference type="NCBI Taxonomy" id="37360"/>
    <lineage>
        <taxon>Eukaryota</taxon>
        <taxon>Sar</taxon>
        <taxon>Rhizaria</taxon>
        <taxon>Endomyxa</taxon>
        <taxon>Phytomyxea</taxon>
        <taxon>Plasmodiophorida</taxon>
        <taxon>Plasmodiophoridae</taxon>
        <taxon>Plasmodiophora</taxon>
    </lineage>
</organism>
<dbReference type="PANTHER" id="PTHR10845:SF192">
    <property type="entry name" value="DOUBLE HIT, ISOFORM B"/>
    <property type="match status" value="1"/>
</dbReference>
<dbReference type="Proteomes" id="UP000290189">
    <property type="component" value="Unassembled WGS sequence"/>
</dbReference>
<evidence type="ECO:0000259" key="2">
    <source>
        <dbReference type="PROSITE" id="PS50132"/>
    </source>
</evidence>
<dbReference type="CDD" id="cd07440">
    <property type="entry name" value="RGS"/>
    <property type="match status" value="1"/>
</dbReference>
<protein>
    <recommendedName>
        <fullName evidence="2">RGS domain-containing protein</fullName>
    </recommendedName>
</protein>
<dbReference type="InterPro" id="IPR016137">
    <property type="entry name" value="RGS"/>
</dbReference>
<dbReference type="SUPFAM" id="SSF48097">
    <property type="entry name" value="Regulator of G-protein signaling, RGS"/>
    <property type="match status" value="1"/>
</dbReference>
<feature type="transmembrane region" description="Helical" evidence="1">
    <location>
        <begin position="155"/>
        <end position="183"/>
    </location>
</feature>
<dbReference type="EMBL" id="OVEO01000007">
    <property type="protein sequence ID" value="SPQ97079.1"/>
    <property type="molecule type" value="Genomic_DNA"/>
</dbReference>
<dbReference type="AlphaFoldDB" id="A0A3P3YAC3"/>
<keyword evidence="1" id="KW-0812">Transmembrane</keyword>
<accession>A0A3P3YAC3</accession>
<dbReference type="InterPro" id="IPR044926">
    <property type="entry name" value="RGS_subdomain_2"/>
</dbReference>
<dbReference type="PANTHER" id="PTHR10845">
    <property type="entry name" value="REGULATOR OF G PROTEIN SIGNALING"/>
    <property type="match status" value="1"/>
</dbReference>
<feature type="transmembrane region" description="Helical" evidence="1">
    <location>
        <begin position="60"/>
        <end position="84"/>
    </location>
</feature>
<dbReference type="InterPro" id="IPR036305">
    <property type="entry name" value="RGS_sf"/>
</dbReference>
<dbReference type="Gene3D" id="1.10.167.10">
    <property type="entry name" value="Regulator of G-protein Signalling 4, domain 2"/>
    <property type="match status" value="1"/>
</dbReference>
<feature type="transmembrane region" description="Helical" evidence="1">
    <location>
        <begin position="96"/>
        <end position="120"/>
    </location>
</feature>
<gene>
    <name evidence="3" type="ORF">PLBR_LOCUS4294</name>
</gene>
<keyword evidence="1" id="KW-1133">Transmembrane helix</keyword>
<dbReference type="Pfam" id="PF00615">
    <property type="entry name" value="RGS"/>
    <property type="match status" value="1"/>
</dbReference>
<evidence type="ECO:0000256" key="1">
    <source>
        <dbReference type="SAM" id="Phobius"/>
    </source>
</evidence>
<name>A0A3P3YAC3_PLABS</name>
<keyword evidence="1" id="KW-0472">Membrane</keyword>
<dbReference type="PROSITE" id="PS50132">
    <property type="entry name" value="RGS"/>
    <property type="match status" value="1"/>
</dbReference>
<feature type="transmembrane region" description="Helical" evidence="1">
    <location>
        <begin position="203"/>
        <end position="228"/>
    </location>
</feature>
<evidence type="ECO:0000313" key="4">
    <source>
        <dbReference type="Proteomes" id="UP000290189"/>
    </source>
</evidence>
<feature type="transmembrane region" description="Helical" evidence="1">
    <location>
        <begin position="270"/>
        <end position="290"/>
    </location>
</feature>
<feature type="transmembrane region" description="Helical" evidence="1">
    <location>
        <begin position="240"/>
        <end position="258"/>
    </location>
</feature>
<geneLocation type="mitochondrion" evidence="3"/>
<reference evidence="3 4" key="1">
    <citation type="submission" date="2018-03" db="EMBL/GenBank/DDBJ databases">
        <authorList>
            <person name="Fogelqvist J."/>
        </authorList>
    </citation>
    <scope>NUCLEOTIDE SEQUENCE [LARGE SCALE GENOMIC DNA]</scope>
</reference>